<keyword evidence="2" id="KW-1185">Reference proteome</keyword>
<gene>
    <name evidence="1" type="ORF">EV646_109100</name>
</gene>
<reference evidence="1 2" key="1">
    <citation type="journal article" date="2015" name="Stand. Genomic Sci.">
        <title>Genomic Encyclopedia of Bacterial and Archaeal Type Strains, Phase III: the genomes of soil and plant-associated and newly described type strains.</title>
        <authorList>
            <person name="Whitman W.B."/>
            <person name="Woyke T."/>
            <person name="Klenk H.P."/>
            <person name="Zhou Y."/>
            <person name="Lilburn T.G."/>
            <person name="Beck B.J."/>
            <person name="De Vos P."/>
            <person name="Vandamme P."/>
            <person name="Eisen J.A."/>
            <person name="Garrity G."/>
            <person name="Hugenholtz P."/>
            <person name="Kyrpides N.C."/>
        </authorList>
    </citation>
    <scope>NUCLEOTIDE SEQUENCE [LARGE SCALE GENOMIC DNA]</scope>
    <source>
        <strain evidence="1 2">VKM Ac-2541</strain>
    </source>
</reference>
<evidence type="ECO:0000313" key="1">
    <source>
        <dbReference type="EMBL" id="TCO44928.1"/>
    </source>
</evidence>
<accession>A0A4R2ILW8</accession>
<dbReference type="EMBL" id="SLWR01000009">
    <property type="protein sequence ID" value="TCO44928.1"/>
    <property type="molecule type" value="Genomic_DNA"/>
</dbReference>
<dbReference type="OrthoDB" id="5191247at2"/>
<dbReference type="Proteomes" id="UP000295573">
    <property type="component" value="Unassembled WGS sequence"/>
</dbReference>
<sequence>MQPYYEVSLIRPWHWGIAILSAVDAAVPESLGESRVTSTSECLVIQVRHAQDIEAAVFEGDWDWATAAVHLRSVPDFEEPTGTVLYEGLLALPDGRLSVGDADSQVIVTDLPTQTRVRVQTDDLAEYGVSAVQVDLAP</sequence>
<organism evidence="1 2">
    <name type="scientific">Kribbella antiqua</name>
    <dbReference type="NCBI Taxonomy" id="2512217"/>
    <lineage>
        <taxon>Bacteria</taxon>
        <taxon>Bacillati</taxon>
        <taxon>Actinomycetota</taxon>
        <taxon>Actinomycetes</taxon>
        <taxon>Propionibacteriales</taxon>
        <taxon>Kribbellaceae</taxon>
        <taxon>Kribbella</taxon>
    </lineage>
</organism>
<dbReference type="AlphaFoldDB" id="A0A4R2ILW8"/>
<evidence type="ECO:0008006" key="3">
    <source>
        <dbReference type="Google" id="ProtNLM"/>
    </source>
</evidence>
<comment type="caution">
    <text evidence="1">The sequence shown here is derived from an EMBL/GenBank/DDBJ whole genome shotgun (WGS) entry which is preliminary data.</text>
</comment>
<dbReference type="RefSeq" id="WP_132152606.1">
    <property type="nucleotide sequence ID" value="NZ_SLWR01000009.1"/>
</dbReference>
<proteinExistence type="predicted"/>
<name>A0A4R2ILW8_9ACTN</name>
<protein>
    <recommendedName>
        <fullName evidence="3">Immunity protein 21 of polymorphic toxin system</fullName>
    </recommendedName>
</protein>
<evidence type="ECO:0000313" key="2">
    <source>
        <dbReference type="Proteomes" id="UP000295573"/>
    </source>
</evidence>